<evidence type="ECO:0000313" key="2">
    <source>
        <dbReference type="Proteomes" id="UP001501510"/>
    </source>
</evidence>
<protein>
    <submittedName>
        <fullName evidence="1">Selenium cofactor biosynthesis protein YqeC</fullName>
    </submittedName>
</protein>
<keyword evidence="2" id="KW-1185">Reference proteome</keyword>
<accession>A0ABN1JQP3</accession>
<proteinExistence type="predicted"/>
<name>A0ABN1JQP3_9CLOT</name>
<dbReference type="Pfam" id="PF19842">
    <property type="entry name" value="YqeC"/>
    <property type="match status" value="1"/>
</dbReference>
<gene>
    <name evidence="1" type="primary">yqeC</name>
    <name evidence="1" type="ORF">GCM10008906_30120</name>
</gene>
<dbReference type="Proteomes" id="UP001501510">
    <property type="component" value="Unassembled WGS sequence"/>
</dbReference>
<sequence>MENIFNINKNSITSIVGAGGKTSLMFKLAKDFKSKNKVLVTTTTKIYKPQKNQYDFIEFGNENFYKIKDLKEKGIYVYGLKLNELNKIIGVDPIECSTFINYFDYIFVESDGSKEKPLKGWESFEPVVCNKSEKTIGIFDIKTIGMIIEENNIHRIDKFLDLTKAKIKEKMTVDYASKLILNKNDGLFKNAKGEKILYINKVENNEDKLHVNRLRNALLKNDLKYIDSIICGSIKNNCFEKIY</sequence>
<dbReference type="EMBL" id="BAAACG010000013">
    <property type="protein sequence ID" value="GAA0744775.1"/>
    <property type="molecule type" value="Genomic_DNA"/>
</dbReference>
<dbReference type="RefSeq" id="WP_343762816.1">
    <property type="nucleotide sequence ID" value="NZ_BAAACG010000013.1"/>
</dbReference>
<comment type="caution">
    <text evidence="1">The sequence shown here is derived from an EMBL/GenBank/DDBJ whole genome shotgun (WGS) entry which is preliminary data.</text>
</comment>
<organism evidence="1 2">
    <name type="scientific">Clostridium oceanicum</name>
    <dbReference type="NCBI Taxonomy" id="1543"/>
    <lineage>
        <taxon>Bacteria</taxon>
        <taxon>Bacillati</taxon>
        <taxon>Bacillota</taxon>
        <taxon>Clostridia</taxon>
        <taxon>Eubacteriales</taxon>
        <taxon>Clostridiaceae</taxon>
        <taxon>Clostridium</taxon>
    </lineage>
</organism>
<dbReference type="InterPro" id="IPR017587">
    <property type="entry name" value="YqeC"/>
</dbReference>
<evidence type="ECO:0000313" key="1">
    <source>
        <dbReference type="EMBL" id="GAA0744775.1"/>
    </source>
</evidence>
<reference evidence="1 2" key="1">
    <citation type="journal article" date="2019" name="Int. J. Syst. Evol. Microbiol.">
        <title>The Global Catalogue of Microorganisms (GCM) 10K type strain sequencing project: providing services to taxonomists for standard genome sequencing and annotation.</title>
        <authorList>
            <consortium name="The Broad Institute Genomics Platform"/>
            <consortium name="The Broad Institute Genome Sequencing Center for Infectious Disease"/>
            <person name="Wu L."/>
            <person name="Ma J."/>
        </authorList>
    </citation>
    <scope>NUCLEOTIDE SEQUENCE [LARGE SCALE GENOMIC DNA]</scope>
    <source>
        <strain evidence="1 2">JCM 1407</strain>
    </source>
</reference>
<dbReference type="NCBIfam" id="TIGR03172">
    <property type="entry name" value="selenium cofactor biosynthesis protein YqeC"/>
    <property type="match status" value="1"/>
</dbReference>